<reference evidence="1 3" key="1">
    <citation type="submission" date="2019-04" db="EMBL/GenBank/DDBJ databases">
        <title>Complete genome sequence of Agrobacterium larrymoorei CFBP5473.</title>
        <authorList>
            <person name="Haryono M."/>
            <person name="Chou L."/>
            <person name="Lin Y.-C."/>
            <person name="Lai E.-M."/>
            <person name="Kuo C.-H."/>
        </authorList>
    </citation>
    <scope>NUCLEOTIDE SEQUENCE [LARGE SCALE GENOMIC DNA]</scope>
    <source>
        <strain evidence="1 3">CFBP5473</strain>
        <plasmid evidence="1">pTiCFBP5473</plasmid>
        <plasmid evidence="3">pticfbp5473</plasmid>
    </source>
</reference>
<evidence type="ECO:0000313" key="3">
    <source>
        <dbReference type="Proteomes" id="UP000298545"/>
    </source>
</evidence>
<dbReference type="CDD" id="cd07067">
    <property type="entry name" value="HP_PGM_like"/>
    <property type="match status" value="1"/>
</dbReference>
<dbReference type="SUPFAM" id="SSF53254">
    <property type="entry name" value="Phosphoglycerate mutase-like"/>
    <property type="match status" value="1"/>
</dbReference>
<keyword evidence="1" id="KW-0614">Plasmid</keyword>
<dbReference type="KEGG" id="alf:CFBP5473_23890"/>
<name>A0A4D7DU23_9HYPH</name>
<dbReference type="EMBL" id="CP072169">
    <property type="protein sequence ID" value="QYA10342.1"/>
    <property type="molecule type" value="Genomic_DNA"/>
</dbReference>
<sequence>MPISQAYLGSAKAPADLKSFYFIRHGATDLNEKEKVVDGQKFWGVQGSGTNNSLNARGERQALLAGNVLRSLPISGVVCSPLLRAIQTAFIANLGCPNFQIDEDLQERDFGKHEGGFGPREMFEDDYSDCEETEIFSVHVAKALQHARSENVLFVAHGGVLRVVAALLGVPITDEHTANGRVLHFSLDAKTWSVRVIESPVVMVSGATCGIGKAIAEDLIGHGYRVSLGARNIQDLEAAFGDQNEALHYARFDALDHSSMKDWVTQTVEKFKRIDGLVNNTDCRDHVDLEKDTDLSQLQQQWDINCAPFLLAKLCMPHLLESGYGRIVNLHAMAGQRVQNSLAGYNVIKRALGHGVGAIDICLGVVATDISPSTDPIELGHIAKLVREQLACSNLAHTR</sequence>
<evidence type="ECO:0000313" key="4">
    <source>
        <dbReference type="Proteomes" id="UP000826513"/>
    </source>
</evidence>
<dbReference type="RefSeq" id="WP_037171571.1">
    <property type="nucleotide sequence ID" value="NZ_CP039694.1"/>
</dbReference>
<geneLocation type="plasmid" evidence="1">
    <name>pTiCFBP5473</name>
</geneLocation>
<accession>A0A4D7DU23</accession>
<geneLocation type="plasmid" evidence="3">
    <name>pticfbp5473</name>
</geneLocation>
<evidence type="ECO:0000313" key="1">
    <source>
        <dbReference type="EMBL" id="QCJ01006.1"/>
    </source>
</evidence>
<dbReference type="GO" id="GO:0016491">
    <property type="term" value="F:oxidoreductase activity"/>
    <property type="evidence" value="ECO:0007669"/>
    <property type="project" value="InterPro"/>
</dbReference>
<keyword evidence="4" id="KW-1185">Reference proteome</keyword>
<dbReference type="AlphaFoldDB" id="A0A4D7DU23"/>
<dbReference type="Gene3D" id="3.40.50.1240">
    <property type="entry name" value="Phosphoglycerate mutase-like"/>
    <property type="match status" value="1"/>
</dbReference>
<dbReference type="Pfam" id="PF00300">
    <property type="entry name" value="His_Phos_1"/>
    <property type="match status" value="1"/>
</dbReference>
<dbReference type="PRINTS" id="PR00081">
    <property type="entry name" value="GDHRDH"/>
</dbReference>
<dbReference type="Pfam" id="PF00106">
    <property type="entry name" value="adh_short"/>
    <property type="match status" value="1"/>
</dbReference>
<dbReference type="PIRSF" id="PIRSF036951">
    <property type="entry name" value="Mas1"/>
    <property type="match status" value="1"/>
</dbReference>
<dbReference type="STRING" id="1367849.GCA_000518585_04168"/>
<organism evidence="1 3">
    <name type="scientific">Agrobacterium larrymoorei</name>
    <dbReference type="NCBI Taxonomy" id="160699"/>
    <lineage>
        <taxon>Bacteria</taxon>
        <taxon>Pseudomonadati</taxon>
        <taxon>Pseudomonadota</taxon>
        <taxon>Alphaproteobacteria</taxon>
        <taxon>Hyphomicrobiales</taxon>
        <taxon>Rhizobiaceae</taxon>
        <taxon>Rhizobium/Agrobacterium group</taxon>
        <taxon>Agrobacterium</taxon>
    </lineage>
</organism>
<dbReference type="InterPro" id="IPR015845">
    <property type="entry name" value="Mas1"/>
</dbReference>
<dbReference type="InterPro" id="IPR002347">
    <property type="entry name" value="SDR_fam"/>
</dbReference>
<dbReference type="InterPro" id="IPR013078">
    <property type="entry name" value="His_Pase_superF_clade-1"/>
</dbReference>
<evidence type="ECO:0000313" key="2">
    <source>
        <dbReference type="EMBL" id="QYA10342.1"/>
    </source>
</evidence>
<dbReference type="InterPro" id="IPR029033">
    <property type="entry name" value="His_PPase_superfam"/>
</dbReference>
<dbReference type="Proteomes" id="UP000298545">
    <property type="component" value="Plasmid pTiCFBP5473"/>
</dbReference>
<dbReference type="InterPro" id="IPR036291">
    <property type="entry name" value="NAD(P)-bd_dom_sf"/>
</dbReference>
<protein>
    <submittedName>
        <fullName evidence="1">SDR family NAD(P)-dependent oxidoreductase</fullName>
    </submittedName>
</protein>
<dbReference type="SUPFAM" id="SSF51735">
    <property type="entry name" value="NAD(P)-binding Rossmann-fold domains"/>
    <property type="match status" value="1"/>
</dbReference>
<dbReference type="PANTHER" id="PTHR43975">
    <property type="entry name" value="ZGC:101858"/>
    <property type="match status" value="1"/>
</dbReference>
<dbReference type="EMBL" id="CP039694">
    <property type="protein sequence ID" value="QCJ01006.1"/>
    <property type="molecule type" value="Genomic_DNA"/>
</dbReference>
<proteinExistence type="predicted"/>
<gene>
    <name evidence="1" type="ORF">CFBP5473_23890</name>
    <name evidence="2" type="ORF">J5285_22555</name>
</gene>
<dbReference type="SMART" id="SM00855">
    <property type="entry name" value="PGAM"/>
    <property type="match status" value="1"/>
</dbReference>
<dbReference type="PANTHER" id="PTHR43975:SF2">
    <property type="entry name" value="EG:BACR7A4.14 PROTEIN-RELATED"/>
    <property type="match status" value="1"/>
</dbReference>
<geneLocation type="plasmid" evidence="2 4">
    <name>pTiAF3.44</name>
</geneLocation>
<dbReference type="Gene3D" id="3.40.50.720">
    <property type="entry name" value="NAD(P)-binding Rossmann-like Domain"/>
    <property type="match status" value="1"/>
</dbReference>
<dbReference type="Proteomes" id="UP000826513">
    <property type="component" value="Plasmid pTiAF3.44"/>
</dbReference>
<dbReference type="OrthoDB" id="9810734at2"/>
<reference evidence="2 4" key="2">
    <citation type="submission" date="2021-03" db="EMBL/GenBank/DDBJ databases">
        <title>Rapid diversification of plasmids in a genus of pathogenic and nitrogen fixing bacteria.</title>
        <authorList>
            <person name="Weisberg A.J."/>
            <person name="Miller M."/>
            <person name="Ream W."/>
            <person name="Grunwald N.J."/>
            <person name="Chang J.H."/>
        </authorList>
    </citation>
    <scope>NUCLEOTIDE SEQUENCE [LARGE SCALE GENOMIC DNA]</scope>
    <source>
        <strain evidence="2 4">AF3.44</strain>
        <plasmid evidence="2 4">pTiAF3.44</plasmid>
    </source>
</reference>